<dbReference type="RefSeq" id="XP_030062450.1">
    <property type="nucleotide sequence ID" value="XM_030206590.1"/>
</dbReference>
<feature type="region of interest" description="Disordered" evidence="2">
    <location>
        <begin position="1"/>
        <end position="43"/>
    </location>
</feature>
<feature type="domain" description="EF-hand" evidence="3">
    <location>
        <begin position="101"/>
        <end position="136"/>
    </location>
</feature>
<proteinExistence type="inferred from homology"/>
<dbReference type="Proteomes" id="UP000515156">
    <property type="component" value="Chromosome 6"/>
</dbReference>
<evidence type="ECO:0000313" key="5">
    <source>
        <dbReference type="RefSeq" id="XP_030062450.1"/>
    </source>
</evidence>
<evidence type="ECO:0000259" key="3">
    <source>
        <dbReference type="PROSITE" id="PS50222"/>
    </source>
</evidence>
<dbReference type="InterPro" id="IPR013787">
    <property type="entry name" value="S100_Ca-bd_sub"/>
</dbReference>
<dbReference type="SMART" id="SM01394">
    <property type="entry name" value="S_100"/>
    <property type="match status" value="1"/>
</dbReference>
<dbReference type="GO" id="GO:0046914">
    <property type="term" value="F:transition metal ion binding"/>
    <property type="evidence" value="ECO:0007669"/>
    <property type="project" value="InterPro"/>
</dbReference>
<evidence type="ECO:0000256" key="2">
    <source>
        <dbReference type="SAM" id="MobiDB-lite"/>
    </source>
</evidence>
<protein>
    <submittedName>
        <fullName evidence="5">Sentan isoform X1</fullName>
    </submittedName>
</protein>
<dbReference type="GeneID" id="115472350"/>
<keyword evidence="4" id="KW-1185">Reference proteome</keyword>
<dbReference type="CTD" id="132203"/>
<gene>
    <name evidence="5" type="primary">SNTN</name>
</gene>
<evidence type="ECO:0000313" key="4">
    <source>
        <dbReference type="Proteomes" id="UP000515156"/>
    </source>
</evidence>
<evidence type="ECO:0000256" key="1">
    <source>
        <dbReference type="ARBA" id="ARBA00007323"/>
    </source>
</evidence>
<dbReference type="SUPFAM" id="SSF47473">
    <property type="entry name" value="EF-hand"/>
    <property type="match status" value="1"/>
</dbReference>
<sequence>MCGCKSSTQPVKEHTVNQADSTVTKESSTPAARNMPKSSTVPIPKQLASVKALGKGSDLEKAFATAALVYNTYAGEDGKLSKAEAQDLFQTQFQNFIQGQETKPKYKEIISDLEENKDGKIDFEDFMILTLSLTLMSDLLQDIKKVKTTK</sequence>
<dbReference type="AlphaFoldDB" id="A0A6P7YHD1"/>
<reference evidence="5" key="1">
    <citation type="submission" date="2025-08" db="UniProtKB">
        <authorList>
            <consortium name="RefSeq"/>
        </authorList>
    </citation>
    <scope>IDENTIFICATION</scope>
</reference>
<dbReference type="KEGG" id="muo:115472350"/>
<organism evidence="4 5">
    <name type="scientific">Microcaecilia unicolor</name>
    <dbReference type="NCBI Taxonomy" id="1415580"/>
    <lineage>
        <taxon>Eukaryota</taxon>
        <taxon>Metazoa</taxon>
        <taxon>Chordata</taxon>
        <taxon>Craniata</taxon>
        <taxon>Vertebrata</taxon>
        <taxon>Euteleostomi</taxon>
        <taxon>Amphibia</taxon>
        <taxon>Gymnophiona</taxon>
        <taxon>Siphonopidae</taxon>
        <taxon>Microcaecilia</taxon>
    </lineage>
</organism>
<dbReference type="Gene3D" id="1.10.238.10">
    <property type="entry name" value="EF-hand"/>
    <property type="match status" value="1"/>
</dbReference>
<dbReference type="PROSITE" id="PS50222">
    <property type="entry name" value="EF_HAND_2"/>
    <property type="match status" value="1"/>
</dbReference>
<dbReference type="GO" id="GO:0048306">
    <property type="term" value="F:calcium-dependent protein binding"/>
    <property type="evidence" value="ECO:0007669"/>
    <property type="project" value="TreeGrafter"/>
</dbReference>
<dbReference type="InterPro" id="IPR034325">
    <property type="entry name" value="S-100_dom"/>
</dbReference>
<dbReference type="GO" id="GO:0005509">
    <property type="term" value="F:calcium ion binding"/>
    <property type="evidence" value="ECO:0007669"/>
    <property type="project" value="InterPro"/>
</dbReference>
<dbReference type="Pfam" id="PF01023">
    <property type="entry name" value="S_100"/>
    <property type="match status" value="1"/>
</dbReference>
<feature type="compositionally biased region" description="Polar residues" evidence="2">
    <location>
        <begin position="1"/>
        <end position="41"/>
    </location>
</feature>
<dbReference type="OrthoDB" id="9362863at2759"/>
<dbReference type="InParanoid" id="A0A6P7YHD1"/>
<name>A0A6P7YHD1_9AMPH</name>
<dbReference type="PANTHER" id="PTHR11639:SF134">
    <property type="entry name" value="PROTEIN S100-A1-RELATED"/>
    <property type="match status" value="1"/>
</dbReference>
<dbReference type="CDD" id="cd00213">
    <property type="entry name" value="S-100"/>
    <property type="match status" value="1"/>
</dbReference>
<dbReference type="InterPro" id="IPR002048">
    <property type="entry name" value="EF_hand_dom"/>
</dbReference>
<comment type="similarity">
    <text evidence="1">Belongs to the S-100 family.</text>
</comment>
<accession>A0A6P7YHD1</accession>
<dbReference type="PANTHER" id="PTHR11639">
    <property type="entry name" value="S100 CALCIUM-BINDING PROTEIN"/>
    <property type="match status" value="1"/>
</dbReference>
<dbReference type="InterPro" id="IPR011992">
    <property type="entry name" value="EF-hand-dom_pair"/>
</dbReference>